<sequence length="307" mass="33482">MSPGSSTESYPAFAHIGLRENPGKTVNQQGSVWRAVIDRPPRVTGPAAYISAGARGRSVRDEAAMPGCSKTPPPHNGFLEMRITENPMNTVVRYEPESSATPRTGCRHLVAVVVLLLVACLGFLVFGLLFRPDCSDGEYRPPGVMSGLCCFPATSEYASIPPGTSQYVCEGRVVVTNTLLLVATGRCRVLRRSLKLIAAYRRATSRVGAQSPNKQRAAAHAVSQAMQLSLVRHDPEEECGARHLKTGADIVTVAMATQTKEARETQRRYMCALHCRSCNQARVGLEFNFLRQSGDGQRRIDLAAQRR</sequence>
<keyword evidence="3" id="KW-1185">Reference proteome</keyword>
<keyword evidence="1" id="KW-0472">Membrane</keyword>
<evidence type="ECO:0000313" key="2">
    <source>
        <dbReference type="EMBL" id="KAJ4445466.1"/>
    </source>
</evidence>
<organism evidence="2 3">
    <name type="scientific">Periplaneta americana</name>
    <name type="common">American cockroach</name>
    <name type="synonym">Blatta americana</name>
    <dbReference type="NCBI Taxonomy" id="6978"/>
    <lineage>
        <taxon>Eukaryota</taxon>
        <taxon>Metazoa</taxon>
        <taxon>Ecdysozoa</taxon>
        <taxon>Arthropoda</taxon>
        <taxon>Hexapoda</taxon>
        <taxon>Insecta</taxon>
        <taxon>Pterygota</taxon>
        <taxon>Neoptera</taxon>
        <taxon>Polyneoptera</taxon>
        <taxon>Dictyoptera</taxon>
        <taxon>Blattodea</taxon>
        <taxon>Blattoidea</taxon>
        <taxon>Blattidae</taxon>
        <taxon>Blattinae</taxon>
        <taxon>Periplaneta</taxon>
    </lineage>
</organism>
<evidence type="ECO:0000313" key="3">
    <source>
        <dbReference type="Proteomes" id="UP001148838"/>
    </source>
</evidence>
<reference evidence="2 3" key="1">
    <citation type="journal article" date="2022" name="Allergy">
        <title>Genome assembly and annotation of Periplaneta americana reveal a comprehensive cockroach allergen profile.</title>
        <authorList>
            <person name="Wang L."/>
            <person name="Xiong Q."/>
            <person name="Saelim N."/>
            <person name="Wang L."/>
            <person name="Nong W."/>
            <person name="Wan A.T."/>
            <person name="Shi M."/>
            <person name="Liu X."/>
            <person name="Cao Q."/>
            <person name="Hui J.H.L."/>
            <person name="Sookrung N."/>
            <person name="Leung T.F."/>
            <person name="Tungtrongchitr A."/>
            <person name="Tsui S.K.W."/>
        </authorList>
    </citation>
    <scope>NUCLEOTIDE SEQUENCE [LARGE SCALE GENOMIC DNA]</scope>
    <source>
        <strain evidence="2">PWHHKU_190912</strain>
    </source>
</reference>
<evidence type="ECO:0000256" key="1">
    <source>
        <dbReference type="SAM" id="Phobius"/>
    </source>
</evidence>
<name>A0ABQ8TFS0_PERAM</name>
<accession>A0ABQ8TFS0</accession>
<gene>
    <name evidence="2" type="ORF">ANN_07274</name>
</gene>
<dbReference type="EMBL" id="JAJSOF020000011">
    <property type="protein sequence ID" value="KAJ4445466.1"/>
    <property type="molecule type" value="Genomic_DNA"/>
</dbReference>
<keyword evidence="1" id="KW-1133">Transmembrane helix</keyword>
<dbReference type="Proteomes" id="UP001148838">
    <property type="component" value="Unassembled WGS sequence"/>
</dbReference>
<feature type="transmembrane region" description="Helical" evidence="1">
    <location>
        <begin position="109"/>
        <end position="130"/>
    </location>
</feature>
<proteinExistence type="predicted"/>
<protein>
    <submittedName>
        <fullName evidence="2">Uncharacterized protein</fullName>
    </submittedName>
</protein>
<comment type="caution">
    <text evidence="2">The sequence shown here is derived from an EMBL/GenBank/DDBJ whole genome shotgun (WGS) entry which is preliminary data.</text>
</comment>
<keyword evidence="1" id="KW-0812">Transmembrane</keyword>